<evidence type="ECO:0000256" key="1">
    <source>
        <dbReference type="ARBA" id="ARBA00001974"/>
    </source>
</evidence>
<evidence type="ECO:0000259" key="10">
    <source>
        <dbReference type="Pfam" id="PF01593"/>
    </source>
</evidence>
<evidence type="ECO:0000256" key="9">
    <source>
        <dbReference type="PIRSR" id="PIRSR601613-1"/>
    </source>
</evidence>
<feature type="binding site" evidence="9">
    <location>
        <position position="114"/>
    </location>
    <ligand>
        <name>substrate</name>
    </ligand>
</feature>
<dbReference type="Gene3D" id="3.90.660.10">
    <property type="match status" value="1"/>
</dbReference>
<gene>
    <name evidence="11" type="ORF">B3C1_04855</name>
</gene>
<dbReference type="GO" id="GO:0009851">
    <property type="term" value="P:auxin biosynthetic process"/>
    <property type="evidence" value="ECO:0007669"/>
    <property type="project" value="UniProtKB-KW"/>
</dbReference>
<evidence type="ECO:0000256" key="2">
    <source>
        <dbReference type="ARBA" id="ARBA00004814"/>
    </source>
</evidence>
<dbReference type="InterPro" id="IPR050281">
    <property type="entry name" value="Flavin_monoamine_oxidase"/>
</dbReference>
<dbReference type="GO" id="GO:0001716">
    <property type="term" value="F:L-amino-acid oxidase activity"/>
    <property type="evidence" value="ECO:0007669"/>
    <property type="project" value="TreeGrafter"/>
</dbReference>
<dbReference type="InterPro" id="IPR001613">
    <property type="entry name" value="Flavin_amine_oxidase"/>
</dbReference>
<evidence type="ECO:0000256" key="5">
    <source>
        <dbReference type="ARBA" id="ARBA00017871"/>
    </source>
</evidence>
<dbReference type="EMBL" id="AMRI01000005">
    <property type="protein sequence ID" value="EKE76209.1"/>
    <property type="molecule type" value="Genomic_DNA"/>
</dbReference>
<sequence length="515" mass="56904">MGLLGRVGGSAALFQAAGLLGVTAMPVQAAPKRLTPVPGKGPKVLILGAGISGLTAAYELGLAGYRCTILEASHRPGGRNLTVRHGDFIDELGNPQYCRFDDKPHLYLNCGPARIPASHTGLMHYCRELGVALQLFSNDNRNCYTQDDAAFGGKPVRLAEYQADIRGFMGELMAKSLASAQHLDAPFDEADLGQLQEFVRLYGDLGADLKYRGTERAGLVSGGFVDPEMLKKPNRFSDLMRSHYWAGALHFAEAADQAPAMMTPVGGMDRVVQGFLKHTADKIRLKAQVQKVWLDEQGVEVSYLHGGQQKVERADYCLNCIPTHIMAGIDNNFPADYRQVLGAVQRGKLFKIGFQAKERFWEKEGIYSGISWTNQDITQIWYPEHGTFEQKGILLGAYSWDPTIADRFAAMTPDQRLKAALAQGSKVHPDYAQYMENGVTVCWQRMNHMLGCSSYWPEALLADGFKRLQAPAGRHYMVGDQISFHPGWQEGAIRSAWHALADIERREGQRAREAA</sequence>
<keyword evidence="12" id="KW-1185">Reference proteome</keyword>
<dbReference type="Pfam" id="PF01593">
    <property type="entry name" value="Amino_oxidase"/>
    <property type="match status" value="1"/>
</dbReference>
<proteinExistence type="inferred from homology"/>
<dbReference type="EC" id="1.13.12.3" evidence="4"/>
<reference evidence="11 12" key="1">
    <citation type="journal article" date="2012" name="J. Bacteriol.">
        <title>Genome Sequence of Gallaecimonas xiamenensis Type Strain 3-C-1.</title>
        <authorList>
            <person name="Lai Q."/>
            <person name="Wang L."/>
            <person name="Wang W."/>
            <person name="Shao Z."/>
        </authorList>
    </citation>
    <scope>NUCLEOTIDE SEQUENCE [LARGE SCALE GENOMIC DNA]</scope>
    <source>
        <strain evidence="11 12">3-C-1</strain>
    </source>
</reference>
<feature type="binding site" evidence="9">
    <location>
        <position position="52"/>
    </location>
    <ligand>
        <name>FAD</name>
        <dbReference type="ChEBI" id="CHEBI:57692"/>
    </ligand>
</feature>
<evidence type="ECO:0000313" key="12">
    <source>
        <dbReference type="Proteomes" id="UP000006755"/>
    </source>
</evidence>
<dbReference type="GO" id="GO:0050361">
    <property type="term" value="F:tryptophan 2-monooxygenase activity"/>
    <property type="evidence" value="ECO:0007669"/>
    <property type="project" value="UniProtKB-EC"/>
</dbReference>
<comment type="caution">
    <text evidence="11">The sequence shown here is derived from an EMBL/GenBank/DDBJ whole genome shotgun (WGS) entry which is preliminary data.</text>
</comment>
<feature type="binding site" evidence="9">
    <location>
        <position position="289"/>
    </location>
    <ligand>
        <name>FAD</name>
        <dbReference type="ChEBI" id="CHEBI:57692"/>
    </ligand>
</feature>
<dbReference type="GO" id="GO:0009063">
    <property type="term" value="P:amino acid catabolic process"/>
    <property type="evidence" value="ECO:0007669"/>
    <property type="project" value="TreeGrafter"/>
</dbReference>
<keyword evidence="6" id="KW-0560">Oxidoreductase</keyword>
<evidence type="ECO:0000313" key="11">
    <source>
        <dbReference type="EMBL" id="EKE76209.1"/>
    </source>
</evidence>
<evidence type="ECO:0000256" key="7">
    <source>
        <dbReference type="ARBA" id="ARBA00023070"/>
    </source>
</evidence>
<dbReference type="eggNOG" id="COG1231">
    <property type="taxonomic scope" value="Bacteria"/>
</dbReference>
<dbReference type="PANTHER" id="PTHR10742:SF342">
    <property type="entry name" value="AMINE OXIDASE"/>
    <property type="match status" value="1"/>
</dbReference>
<dbReference type="Gene3D" id="3.50.50.60">
    <property type="entry name" value="FAD/NAD(P)-binding domain"/>
    <property type="match status" value="1"/>
</dbReference>
<dbReference type="SUPFAM" id="SSF51905">
    <property type="entry name" value="FAD/NAD(P)-binding domain"/>
    <property type="match status" value="1"/>
</dbReference>
<dbReference type="InterPro" id="IPR002937">
    <property type="entry name" value="Amino_oxidase"/>
</dbReference>
<feature type="binding site" evidence="9">
    <location>
        <begin position="111"/>
        <end position="114"/>
    </location>
    <ligand>
        <name>FAD</name>
        <dbReference type="ChEBI" id="CHEBI:57692"/>
    </ligand>
</feature>
<feature type="binding site" evidence="9">
    <location>
        <begin position="71"/>
        <end position="72"/>
    </location>
    <ligand>
        <name>FAD</name>
        <dbReference type="ChEBI" id="CHEBI:57692"/>
    </ligand>
</feature>
<protein>
    <recommendedName>
        <fullName evidence="5">Tryptophan 2-monooxygenase</fullName>
        <ecNumber evidence="4">1.13.12.3</ecNumber>
    </recommendedName>
</protein>
<accession>K2K0G1</accession>
<evidence type="ECO:0000256" key="6">
    <source>
        <dbReference type="ARBA" id="ARBA00023002"/>
    </source>
</evidence>
<dbReference type="Gene3D" id="1.20.1440.240">
    <property type="match status" value="1"/>
</dbReference>
<dbReference type="Proteomes" id="UP000006755">
    <property type="component" value="Unassembled WGS sequence"/>
</dbReference>
<evidence type="ECO:0000256" key="4">
    <source>
        <dbReference type="ARBA" id="ARBA00012535"/>
    </source>
</evidence>
<dbReference type="PANTHER" id="PTHR10742">
    <property type="entry name" value="FLAVIN MONOAMINE OXIDASE"/>
    <property type="match status" value="1"/>
</dbReference>
<comment type="cofactor">
    <cofactor evidence="1">
        <name>FAD</name>
        <dbReference type="ChEBI" id="CHEBI:57692"/>
    </cofactor>
</comment>
<comment type="pathway">
    <text evidence="2">Plant hormone metabolism; auxin biosynthesis.</text>
</comment>
<comment type="catalytic activity">
    <reaction evidence="8">
        <text>L-tryptophan + O2 = indole-3-acetamide + CO2 + H2O</text>
        <dbReference type="Rhea" id="RHEA:16165"/>
        <dbReference type="ChEBI" id="CHEBI:15377"/>
        <dbReference type="ChEBI" id="CHEBI:15379"/>
        <dbReference type="ChEBI" id="CHEBI:16031"/>
        <dbReference type="ChEBI" id="CHEBI:16526"/>
        <dbReference type="ChEBI" id="CHEBI:57912"/>
        <dbReference type="EC" id="1.13.12.3"/>
    </reaction>
</comment>
<dbReference type="InterPro" id="IPR036188">
    <property type="entry name" value="FAD/NAD-bd_sf"/>
</dbReference>
<comment type="similarity">
    <text evidence="3">Belongs to the tryptophan 2-monooxygenase family.</text>
</comment>
<dbReference type="PRINTS" id="PR00757">
    <property type="entry name" value="AMINEOXDASEF"/>
</dbReference>
<evidence type="ECO:0000256" key="8">
    <source>
        <dbReference type="ARBA" id="ARBA00047321"/>
    </source>
</evidence>
<feature type="domain" description="Amine oxidase" evidence="10">
    <location>
        <begin position="51"/>
        <end position="499"/>
    </location>
</feature>
<dbReference type="AlphaFoldDB" id="K2K0G1"/>
<dbReference type="SUPFAM" id="SSF54373">
    <property type="entry name" value="FAD-linked reductases, C-terminal domain"/>
    <property type="match status" value="1"/>
</dbReference>
<name>K2K0G1_9GAMM</name>
<dbReference type="STRING" id="745411.B3C1_04855"/>
<evidence type="ECO:0000256" key="3">
    <source>
        <dbReference type="ARBA" id="ARBA00005833"/>
    </source>
</evidence>
<keyword evidence="7" id="KW-0073">Auxin biosynthesis</keyword>
<organism evidence="11 12">
    <name type="scientific">Gallaecimonas xiamenensis 3-C-1</name>
    <dbReference type="NCBI Taxonomy" id="745411"/>
    <lineage>
        <taxon>Bacteria</taxon>
        <taxon>Pseudomonadati</taxon>
        <taxon>Pseudomonadota</taxon>
        <taxon>Gammaproteobacteria</taxon>
        <taxon>Enterobacterales</taxon>
        <taxon>Gallaecimonadaceae</taxon>
        <taxon>Gallaecimonas</taxon>
    </lineage>
</organism>